<proteinExistence type="predicted"/>
<keyword evidence="3" id="KW-1185">Reference proteome</keyword>
<evidence type="ECO:0000313" key="2">
    <source>
        <dbReference type="EMBL" id="CAB1415833.1"/>
    </source>
</evidence>
<evidence type="ECO:0000313" key="3">
    <source>
        <dbReference type="Proteomes" id="UP001153269"/>
    </source>
</evidence>
<comment type="caution">
    <text evidence="2">The sequence shown here is derived from an EMBL/GenBank/DDBJ whole genome shotgun (WGS) entry which is preliminary data.</text>
</comment>
<reference evidence="2" key="1">
    <citation type="submission" date="2020-03" db="EMBL/GenBank/DDBJ databases">
        <authorList>
            <person name="Weist P."/>
        </authorList>
    </citation>
    <scope>NUCLEOTIDE SEQUENCE</scope>
</reference>
<dbReference type="Proteomes" id="UP001153269">
    <property type="component" value="Unassembled WGS sequence"/>
</dbReference>
<feature type="region of interest" description="Disordered" evidence="1">
    <location>
        <begin position="30"/>
        <end position="50"/>
    </location>
</feature>
<organism evidence="2 3">
    <name type="scientific">Pleuronectes platessa</name>
    <name type="common">European plaice</name>
    <dbReference type="NCBI Taxonomy" id="8262"/>
    <lineage>
        <taxon>Eukaryota</taxon>
        <taxon>Metazoa</taxon>
        <taxon>Chordata</taxon>
        <taxon>Craniata</taxon>
        <taxon>Vertebrata</taxon>
        <taxon>Euteleostomi</taxon>
        <taxon>Actinopterygii</taxon>
        <taxon>Neopterygii</taxon>
        <taxon>Teleostei</taxon>
        <taxon>Neoteleostei</taxon>
        <taxon>Acanthomorphata</taxon>
        <taxon>Carangaria</taxon>
        <taxon>Pleuronectiformes</taxon>
        <taxon>Pleuronectoidei</taxon>
        <taxon>Pleuronectidae</taxon>
        <taxon>Pleuronectes</taxon>
    </lineage>
</organism>
<dbReference type="AlphaFoldDB" id="A0A9N7Y7T3"/>
<feature type="compositionally biased region" description="Low complexity" evidence="1">
    <location>
        <begin position="40"/>
        <end position="50"/>
    </location>
</feature>
<gene>
    <name evidence="2" type="ORF">PLEPLA_LOCUS3551</name>
</gene>
<sequence length="128" mass="13458">MSSLIPRTAYPPHPPATYCVVAGRQECDSSNPMSASQQHASISATSTRSIRSAGPRTCGHYVRLSAFICVGSSLSAAVKHGCVIEGVGMNCHLRITSITWNYRLESVSPAVAGFLPQLAALQRTGPGS</sequence>
<name>A0A9N7Y7T3_PLEPL</name>
<feature type="compositionally biased region" description="Polar residues" evidence="1">
    <location>
        <begin position="30"/>
        <end position="39"/>
    </location>
</feature>
<evidence type="ECO:0000256" key="1">
    <source>
        <dbReference type="SAM" id="MobiDB-lite"/>
    </source>
</evidence>
<protein>
    <submittedName>
        <fullName evidence="2">Uncharacterized protein</fullName>
    </submittedName>
</protein>
<accession>A0A9N7Y7T3</accession>
<dbReference type="EMBL" id="CADEAL010000176">
    <property type="protein sequence ID" value="CAB1415833.1"/>
    <property type="molecule type" value="Genomic_DNA"/>
</dbReference>